<organism evidence="2 3">
    <name type="scientific">Papiliotrema laurentii</name>
    <name type="common">Cryptococcus laurentii</name>
    <dbReference type="NCBI Taxonomy" id="5418"/>
    <lineage>
        <taxon>Eukaryota</taxon>
        <taxon>Fungi</taxon>
        <taxon>Dikarya</taxon>
        <taxon>Basidiomycota</taxon>
        <taxon>Agaricomycotina</taxon>
        <taxon>Tremellomycetes</taxon>
        <taxon>Tremellales</taxon>
        <taxon>Rhynchogastremaceae</taxon>
        <taxon>Papiliotrema</taxon>
    </lineage>
</organism>
<dbReference type="InterPro" id="IPR001544">
    <property type="entry name" value="Aminotrans_IV"/>
</dbReference>
<comment type="caution">
    <text evidence="2">The sequence shown here is derived from an EMBL/GenBank/DDBJ whole genome shotgun (WGS) entry which is preliminary data.</text>
</comment>
<dbReference type="InterPro" id="IPR031100">
    <property type="entry name" value="LOG_fam"/>
</dbReference>
<evidence type="ECO:0000313" key="3">
    <source>
        <dbReference type="Proteomes" id="UP001182556"/>
    </source>
</evidence>
<dbReference type="GO" id="GO:0016799">
    <property type="term" value="F:hydrolase activity, hydrolyzing N-glycosyl compounds"/>
    <property type="evidence" value="ECO:0007669"/>
    <property type="project" value="TreeGrafter"/>
</dbReference>
<dbReference type="Gene3D" id="3.20.10.10">
    <property type="entry name" value="D-amino Acid Aminotransferase, subunit A, domain 2"/>
    <property type="match status" value="1"/>
</dbReference>
<gene>
    <name evidence="2" type="ORF">DB88DRAFT_487260</name>
</gene>
<dbReference type="GO" id="GO:0005829">
    <property type="term" value="C:cytosol"/>
    <property type="evidence" value="ECO:0007669"/>
    <property type="project" value="TreeGrafter"/>
</dbReference>
<dbReference type="AlphaFoldDB" id="A0AAD9FRG7"/>
<dbReference type="InterPro" id="IPR043132">
    <property type="entry name" value="BCAT-like_C"/>
</dbReference>
<protein>
    <recommendedName>
        <fullName evidence="4">Lysine decarboxylase</fullName>
    </recommendedName>
</protein>
<accession>A0AAD9FRG7</accession>
<dbReference type="PANTHER" id="PTHR31223:SF70">
    <property type="entry name" value="LOG FAMILY PROTEIN YJL055W"/>
    <property type="match status" value="1"/>
</dbReference>
<dbReference type="EMBL" id="JAODAN010000004">
    <property type="protein sequence ID" value="KAK1924899.1"/>
    <property type="molecule type" value="Genomic_DNA"/>
</dbReference>
<feature type="region of interest" description="Disordered" evidence="1">
    <location>
        <begin position="116"/>
        <end position="142"/>
    </location>
</feature>
<dbReference type="Gene3D" id="3.40.50.450">
    <property type="match status" value="1"/>
</dbReference>
<proteinExistence type="predicted"/>
<dbReference type="InterPro" id="IPR043131">
    <property type="entry name" value="BCAT-like_N"/>
</dbReference>
<dbReference type="InterPro" id="IPR036038">
    <property type="entry name" value="Aminotransferase-like"/>
</dbReference>
<sequence length="573" mass="62593">MQSFVSCLKSPAVSSEKPSIPTLITPIPTRAMTAESPFPTDKGLKEPICVFCGSSPGTSPLYAAAAEAVGAALAKENIPVVYGGGRRGIMGVVSHAALKAGGHVHGVLPRALVSRASEHTPSPGPSSGSGKLNGAGASQPESGQIIRSQEGIGKDLLEDDVDGRLTMQLTGSMHERKLKMAQLSTGGFVVLPGGYGTYEEMMEMVTWNQLGIHRLPILILNIGNFYTPLRGLLENAVTAGFIAPQNLSLCQIVDLPGGSAANLDESRAEEWGPATISALSKWSFAPEVGYGLNWKEPSQEAGTPANDETDDDDFSLFTTMRYTSTQGRRPVRRDDVPLLDGHLSRLRDGHGYFASRKPAKWGEWPGDHAVWEQIRGALQNAERGDWRVRVVLHPGTRFAQIEVQVVPAPPGIPPFRLEPEATRPDTCRPLILDPEEYHAESETRSEKYRRLYKTTDRRIYDTAGERAARTHPGIDHPEVLLHTPTHLLESVTSNVALQYPASDNLSRASRWVTPKLDGRDLPFLDGVMRRDLLARGVIVEGEVMIDDWHRAKREGWRVIGFNGLRGVWEAQPV</sequence>
<evidence type="ECO:0000256" key="1">
    <source>
        <dbReference type="SAM" id="MobiDB-lite"/>
    </source>
</evidence>
<dbReference type="Proteomes" id="UP001182556">
    <property type="component" value="Unassembled WGS sequence"/>
</dbReference>
<dbReference type="SUPFAM" id="SSF56752">
    <property type="entry name" value="D-aminoacid aminotransferase-like PLP-dependent enzymes"/>
    <property type="match status" value="1"/>
</dbReference>
<evidence type="ECO:0008006" key="4">
    <source>
        <dbReference type="Google" id="ProtNLM"/>
    </source>
</evidence>
<dbReference type="InterPro" id="IPR005269">
    <property type="entry name" value="LOG"/>
</dbReference>
<dbReference type="Pfam" id="PF03641">
    <property type="entry name" value="Lysine_decarbox"/>
    <property type="match status" value="1"/>
</dbReference>
<reference evidence="2" key="1">
    <citation type="submission" date="2023-02" db="EMBL/GenBank/DDBJ databases">
        <title>Identification and recombinant expression of a fungal hydrolase from Papiliotrema laurentii that hydrolyzes apple cutin and clears colloidal polyester polyurethane.</title>
        <authorList>
            <consortium name="DOE Joint Genome Institute"/>
            <person name="Roman V.A."/>
            <person name="Bojanowski C."/>
            <person name="Crable B.R."/>
            <person name="Wagner D.N."/>
            <person name="Hung C.S."/>
            <person name="Nadeau L.J."/>
            <person name="Schratz L."/>
            <person name="Haridas S."/>
            <person name="Pangilinan J."/>
            <person name="Lipzen A."/>
            <person name="Na H."/>
            <person name="Yan M."/>
            <person name="Ng V."/>
            <person name="Grigoriev I.V."/>
            <person name="Spatafora J.W."/>
            <person name="Barlow D."/>
            <person name="Biffinger J."/>
            <person name="Kelley-Loughnane N."/>
            <person name="Varaljay V.A."/>
            <person name="Crookes-Goodson W.J."/>
        </authorList>
    </citation>
    <scope>NUCLEOTIDE SEQUENCE</scope>
    <source>
        <strain evidence="2">5307AH</strain>
    </source>
</reference>
<dbReference type="Pfam" id="PF01063">
    <property type="entry name" value="Aminotran_4"/>
    <property type="match status" value="1"/>
</dbReference>
<dbReference type="GO" id="GO:0009691">
    <property type="term" value="P:cytokinin biosynthetic process"/>
    <property type="evidence" value="ECO:0007669"/>
    <property type="project" value="InterPro"/>
</dbReference>
<keyword evidence="3" id="KW-1185">Reference proteome</keyword>
<evidence type="ECO:0000313" key="2">
    <source>
        <dbReference type="EMBL" id="KAK1924899.1"/>
    </source>
</evidence>
<dbReference type="NCBIfam" id="TIGR00730">
    <property type="entry name" value="Rossman fold protein, TIGR00730 family"/>
    <property type="match status" value="1"/>
</dbReference>
<name>A0AAD9FRG7_PAPLA</name>
<dbReference type="SUPFAM" id="SSF102405">
    <property type="entry name" value="MCP/YpsA-like"/>
    <property type="match status" value="1"/>
</dbReference>
<dbReference type="PANTHER" id="PTHR31223">
    <property type="entry name" value="LOG FAMILY PROTEIN YJL055W"/>
    <property type="match status" value="1"/>
</dbReference>
<dbReference type="Gene3D" id="3.30.470.10">
    <property type="match status" value="1"/>
</dbReference>